<dbReference type="AlphaFoldDB" id="A0A2P2NTL9"/>
<accession>A0A2P2NTL9</accession>
<reference evidence="1" key="1">
    <citation type="submission" date="2018-02" db="EMBL/GenBank/DDBJ databases">
        <title>Rhizophora mucronata_Transcriptome.</title>
        <authorList>
            <person name="Meera S.P."/>
            <person name="Sreeshan A."/>
            <person name="Augustine A."/>
        </authorList>
    </citation>
    <scope>NUCLEOTIDE SEQUENCE</scope>
    <source>
        <tissue evidence="1">Leaf</tissue>
    </source>
</reference>
<evidence type="ECO:0000313" key="1">
    <source>
        <dbReference type="EMBL" id="MBX45784.1"/>
    </source>
</evidence>
<dbReference type="EMBL" id="GGEC01065300">
    <property type="protein sequence ID" value="MBX45784.1"/>
    <property type="molecule type" value="Transcribed_RNA"/>
</dbReference>
<proteinExistence type="predicted"/>
<sequence>MQVIWIYKTITPIAAPFQY</sequence>
<name>A0A2P2NTL9_RHIMU</name>
<organism evidence="1">
    <name type="scientific">Rhizophora mucronata</name>
    <name type="common">Asiatic mangrove</name>
    <dbReference type="NCBI Taxonomy" id="61149"/>
    <lineage>
        <taxon>Eukaryota</taxon>
        <taxon>Viridiplantae</taxon>
        <taxon>Streptophyta</taxon>
        <taxon>Embryophyta</taxon>
        <taxon>Tracheophyta</taxon>
        <taxon>Spermatophyta</taxon>
        <taxon>Magnoliopsida</taxon>
        <taxon>eudicotyledons</taxon>
        <taxon>Gunneridae</taxon>
        <taxon>Pentapetalae</taxon>
        <taxon>rosids</taxon>
        <taxon>fabids</taxon>
        <taxon>Malpighiales</taxon>
        <taxon>Rhizophoraceae</taxon>
        <taxon>Rhizophora</taxon>
    </lineage>
</organism>
<protein>
    <submittedName>
        <fullName evidence="1">Uncharacterized protein</fullName>
    </submittedName>
</protein>